<dbReference type="GO" id="GO:0016787">
    <property type="term" value="F:hydrolase activity"/>
    <property type="evidence" value="ECO:0007669"/>
    <property type="project" value="UniProtKB-KW"/>
</dbReference>
<comment type="similarity">
    <text evidence="1 7">Belongs to the AB hydrolase superfamily. Lipase family.</text>
</comment>
<dbReference type="Proteomes" id="UP001549921">
    <property type="component" value="Unassembled WGS sequence"/>
</dbReference>
<dbReference type="SUPFAM" id="SSF53474">
    <property type="entry name" value="alpha/beta-Hydrolases"/>
    <property type="match status" value="1"/>
</dbReference>
<dbReference type="PIRSF" id="PIRSF000862">
    <property type="entry name" value="Steryl_ester_lip"/>
    <property type="match status" value="1"/>
</dbReference>
<feature type="active site" description="Nucleophile" evidence="8">
    <location>
        <position position="192"/>
    </location>
</feature>
<sequence>MEVTKCVLVVDVILIIILSENNEASKLTPAARPLSYALPEARELKKALGYNEDTYFNFTELTSKYGYQSEEHTITTDDGYILKSFRILPKCNGNKLYPILLMHGILDTSDVWIIPGEEVGIGYILAANCYDVWAGNHRGNRYSRRHTTLDPDRDVAFWNFSFDEIGNFDVPATIDYILQATNTPKVFYAGHSQGTTDFFVMASLRPEYNQKVQVSFHLAPVAWMSNSYSPIPRALSPNVDLFKGVLDAAGYIELLARHQLMHLVLEVLCHIAPEPTCGLALAITTGYEQGTIDPKVLSVAFGHLLSGTSAKSLAHYGQLVVSKKFKRYDEGAEGNLKRYKQKKTPEYNVSNVASPVVLISAKNDWFSSLKDVGTLSSKLPNLLENYVVPELKWSHHNHIWDARLRKYVAPKILEYLERYNN</sequence>
<evidence type="ECO:0000259" key="9">
    <source>
        <dbReference type="Pfam" id="PF04083"/>
    </source>
</evidence>
<keyword evidence="2" id="KW-0732">Signal</keyword>
<evidence type="ECO:0000256" key="1">
    <source>
        <dbReference type="ARBA" id="ARBA00010701"/>
    </source>
</evidence>
<keyword evidence="4 7" id="KW-0442">Lipid degradation</keyword>
<dbReference type="InterPro" id="IPR025483">
    <property type="entry name" value="Lipase_euk"/>
</dbReference>
<evidence type="ECO:0000256" key="2">
    <source>
        <dbReference type="ARBA" id="ARBA00022729"/>
    </source>
</evidence>
<dbReference type="AlphaFoldDB" id="A0ABD0TMB6"/>
<keyword evidence="5" id="KW-0443">Lipid metabolism</keyword>
<feature type="domain" description="Partial AB-hydrolase lipase" evidence="9">
    <location>
        <begin position="59"/>
        <end position="114"/>
    </location>
</feature>
<evidence type="ECO:0000256" key="4">
    <source>
        <dbReference type="ARBA" id="ARBA00022963"/>
    </source>
</evidence>
<dbReference type="EMBL" id="JBEDNZ010000003">
    <property type="protein sequence ID" value="KAL0850466.1"/>
    <property type="molecule type" value="Genomic_DNA"/>
</dbReference>
<reference evidence="10 11" key="1">
    <citation type="submission" date="2024-06" db="EMBL/GenBank/DDBJ databases">
        <title>A chromosome-level genome assembly of beet webworm, Loxostege sticticalis.</title>
        <authorList>
            <person name="Zhang Y."/>
        </authorList>
    </citation>
    <scope>NUCLEOTIDE SEQUENCE [LARGE SCALE GENOMIC DNA]</scope>
    <source>
        <strain evidence="10">AQ028</strain>
        <tissue evidence="10">Male pupae</tissue>
    </source>
</reference>
<dbReference type="InterPro" id="IPR029058">
    <property type="entry name" value="AB_hydrolase_fold"/>
</dbReference>
<dbReference type="FunFam" id="3.40.50.1820:FF:000057">
    <property type="entry name" value="Lipase"/>
    <property type="match status" value="1"/>
</dbReference>
<proteinExistence type="inferred from homology"/>
<keyword evidence="6" id="KW-0325">Glycoprotein</keyword>
<evidence type="ECO:0000313" key="10">
    <source>
        <dbReference type="EMBL" id="KAL0850466.1"/>
    </source>
</evidence>
<evidence type="ECO:0000256" key="3">
    <source>
        <dbReference type="ARBA" id="ARBA00022801"/>
    </source>
</evidence>
<dbReference type="InterPro" id="IPR006693">
    <property type="entry name" value="AB_hydrolase_lipase"/>
</dbReference>
<evidence type="ECO:0000256" key="7">
    <source>
        <dbReference type="PIRNR" id="PIRNR000862"/>
    </source>
</evidence>
<accession>A0ABD0TMB6</accession>
<dbReference type="GO" id="GO:0016042">
    <property type="term" value="P:lipid catabolic process"/>
    <property type="evidence" value="ECO:0007669"/>
    <property type="project" value="UniProtKB-KW"/>
</dbReference>
<gene>
    <name evidence="10" type="ORF">ABMA28_012264</name>
</gene>
<feature type="active site" description="Charge relay system" evidence="8">
    <location>
        <position position="364"/>
    </location>
</feature>
<dbReference type="Gene3D" id="3.40.50.1820">
    <property type="entry name" value="alpha/beta hydrolase"/>
    <property type="match status" value="1"/>
</dbReference>
<dbReference type="PANTHER" id="PTHR11005">
    <property type="entry name" value="LYSOSOMAL ACID LIPASE-RELATED"/>
    <property type="match status" value="1"/>
</dbReference>
<keyword evidence="3 7" id="KW-0378">Hydrolase</keyword>
<feature type="active site" description="Charge relay system" evidence="8">
    <location>
        <position position="395"/>
    </location>
</feature>
<organism evidence="10 11">
    <name type="scientific">Loxostege sticticalis</name>
    <name type="common">Beet webworm moth</name>
    <dbReference type="NCBI Taxonomy" id="481309"/>
    <lineage>
        <taxon>Eukaryota</taxon>
        <taxon>Metazoa</taxon>
        <taxon>Ecdysozoa</taxon>
        <taxon>Arthropoda</taxon>
        <taxon>Hexapoda</taxon>
        <taxon>Insecta</taxon>
        <taxon>Pterygota</taxon>
        <taxon>Neoptera</taxon>
        <taxon>Endopterygota</taxon>
        <taxon>Lepidoptera</taxon>
        <taxon>Glossata</taxon>
        <taxon>Ditrysia</taxon>
        <taxon>Pyraloidea</taxon>
        <taxon>Crambidae</taxon>
        <taxon>Pyraustinae</taxon>
        <taxon>Loxostege</taxon>
    </lineage>
</organism>
<evidence type="ECO:0000256" key="8">
    <source>
        <dbReference type="PIRSR" id="PIRSR000862-1"/>
    </source>
</evidence>
<evidence type="ECO:0000313" key="11">
    <source>
        <dbReference type="Proteomes" id="UP001549921"/>
    </source>
</evidence>
<comment type="caution">
    <text evidence="10">The sequence shown here is derived from an EMBL/GenBank/DDBJ whole genome shotgun (WGS) entry which is preliminary data.</text>
</comment>
<evidence type="ECO:0000256" key="6">
    <source>
        <dbReference type="ARBA" id="ARBA00023180"/>
    </source>
</evidence>
<protein>
    <recommendedName>
        <fullName evidence="7">Lipase</fullName>
    </recommendedName>
</protein>
<evidence type="ECO:0000256" key="5">
    <source>
        <dbReference type="ARBA" id="ARBA00023098"/>
    </source>
</evidence>
<name>A0ABD0TMB6_LOXSC</name>
<dbReference type="Pfam" id="PF04083">
    <property type="entry name" value="Abhydro_lipase"/>
    <property type="match status" value="1"/>
</dbReference>